<sequence length="200" mass="22398">MFMDRNAQEVFSSQGFLSLSKTALLNIVLKDSFAAPEKDIFLGLLNLCKHNSKENHAEIMQAVCLPLMSLTELLNDVRPLGLWSPDAILDAIKVQSESRDTDFNYRDMLIPEENIATMKYGAQVVKGQLKSALSDGDTQSYDLDHGFSRHLIDDDCRLASRLSCVSRPLAIIFGYSCWTEIAGLIHIPLKCQWMNLIGSE</sequence>
<dbReference type="GO" id="GO:0008344">
    <property type="term" value="P:adult locomotory behavior"/>
    <property type="evidence" value="ECO:0007669"/>
    <property type="project" value="TreeGrafter"/>
</dbReference>
<dbReference type="Pfam" id="PF07707">
    <property type="entry name" value="BACK"/>
    <property type="match status" value="1"/>
</dbReference>
<accession>A0AB34GJD1</accession>
<dbReference type="AlphaFoldDB" id="A0AB34GJD1"/>
<dbReference type="GO" id="GO:0005737">
    <property type="term" value="C:cytoplasm"/>
    <property type="evidence" value="ECO:0007669"/>
    <property type="project" value="TreeGrafter"/>
</dbReference>
<name>A0AB34GJD1_ESCRO</name>
<comment type="caution">
    <text evidence="2">The sequence shown here is derived from an EMBL/GenBank/DDBJ whole genome shotgun (WGS) entry which is preliminary data.</text>
</comment>
<dbReference type="FunFam" id="1.25.40.420:FF:000005">
    <property type="entry name" value="BTB/POZ domain-containing protein 9"/>
    <property type="match status" value="1"/>
</dbReference>
<evidence type="ECO:0000313" key="2">
    <source>
        <dbReference type="EMBL" id="KAJ8779368.1"/>
    </source>
</evidence>
<proteinExistence type="predicted"/>
<dbReference type="Gene3D" id="1.25.40.420">
    <property type="match status" value="1"/>
</dbReference>
<dbReference type="InterPro" id="IPR052407">
    <property type="entry name" value="BTB_POZ_domain_cont_9"/>
</dbReference>
<dbReference type="PANTHER" id="PTHR46306:SF1">
    <property type="entry name" value="BTB_POZ DOMAIN-CONTAINING PROTEIN 9"/>
    <property type="match status" value="1"/>
</dbReference>
<evidence type="ECO:0000259" key="1">
    <source>
        <dbReference type="Pfam" id="PF07707"/>
    </source>
</evidence>
<gene>
    <name evidence="2" type="ORF">J1605_012657</name>
</gene>
<keyword evidence="3" id="KW-1185">Reference proteome</keyword>
<dbReference type="GO" id="GO:0050804">
    <property type="term" value="P:modulation of chemical synaptic transmission"/>
    <property type="evidence" value="ECO:0007669"/>
    <property type="project" value="TreeGrafter"/>
</dbReference>
<dbReference type="PANTHER" id="PTHR46306">
    <property type="entry name" value="BTB/POZ DOMAIN-CONTAINING PROTEIN 9"/>
    <property type="match status" value="1"/>
</dbReference>
<dbReference type="GO" id="GO:0048512">
    <property type="term" value="P:circadian behavior"/>
    <property type="evidence" value="ECO:0007669"/>
    <property type="project" value="TreeGrafter"/>
</dbReference>
<evidence type="ECO:0000313" key="3">
    <source>
        <dbReference type="Proteomes" id="UP001159641"/>
    </source>
</evidence>
<protein>
    <recommendedName>
        <fullName evidence="1">BACK domain-containing protein</fullName>
    </recommendedName>
</protein>
<reference evidence="2 3" key="1">
    <citation type="submission" date="2022-11" db="EMBL/GenBank/DDBJ databases">
        <title>Whole genome sequence of Eschrichtius robustus ER-17-0199.</title>
        <authorList>
            <person name="Bruniche-Olsen A."/>
            <person name="Black A.N."/>
            <person name="Fields C.J."/>
            <person name="Walden K."/>
            <person name="Dewoody J.A."/>
        </authorList>
    </citation>
    <scope>NUCLEOTIDE SEQUENCE [LARGE SCALE GENOMIC DNA]</scope>
    <source>
        <strain evidence="2">ER-17-0199</strain>
        <tissue evidence="2">Blubber</tissue>
    </source>
</reference>
<organism evidence="2 3">
    <name type="scientific">Eschrichtius robustus</name>
    <name type="common">California gray whale</name>
    <name type="synonym">Eschrichtius gibbosus</name>
    <dbReference type="NCBI Taxonomy" id="9764"/>
    <lineage>
        <taxon>Eukaryota</taxon>
        <taxon>Metazoa</taxon>
        <taxon>Chordata</taxon>
        <taxon>Craniata</taxon>
        <taxon>Vertebrata</taxon>
        <taxon>Euteleostomi</taxon>
        <taxon>Mammalia</taxon>
        <taxon>Eutheria</taxon>
        <taxon>Laurasiatheria</taxon>
        <taxon>Artiodactyla</taxon>
        <taxon>Whippomorpha</taxon>
        <taxon>Cetacea</taxon>
        <taxon>Mysticeti</taxon>
        <taxon>Eschrichtiidae</taxon>
        <taxon>Eschrichtius</taxon>
    </lineage>
</organism>
<dbReference type="Proteomes" id="UP001159641">
    <property type="component" value="Unassembled WGS sequence"/>
</dbReference>
<dbReference type="EMBL" id="JAIQCJ010002225">
    <property type="protein sequence ID" value="KAJ8779368.1"/>
    <property type="molecule type" value="Genomic_DNA"/>
</dbReference>
<dbReference type="InterPro" id="IPR011705">
    <property type="entry name" value="BACK"/>
</dbReference>
<feature type="domain" description="BACK" evidence="1">
    <location>
        <begin position="2"/>
        <end position="77"/>
    </location>
</feature>